<dbReference type="EMBL" id="JBHSEI010000002">
    <property type="protein sequence ID" value="MFC4637860.1"/>
    <property type="molecule type" value="Genomic_DNA"/>
</dbReference>
<evidence type="ECO:0000313" key="2">
    <source>
        <dbReference type="EMBL" id="MFC4637860.1"/>
    </source>
</evidence>
<sequence>MHQDTLVLDATYARWGLLPDVSPLAFEAATPEGRPGTVLVVEGDDSRHHPFPPYTDLRWWVLEDWPDDRWTELPEAADVDPPTLQELRPAQYVFEPEWLEEAAPKRPTSPGEWIAYLVALAVLVIVLALGIRALQWSLLGGWWVLWIAPGLFCVIVGGVGLAGHLAALRPRHQSPALAPALGDLNVSCSDQLNIGGLFEVTVHGSPVGDHPLPATVDARVVRYSATDPDALVYMQGTPDLQGGQVTYGLTAHLDRRLAFPLLNDPVPGRWALELIDGSTSYCRIFLQSPPPLEPLLQVYQADKETQITDLLSGGSSELILKAYHGESASSGLARHGAAVYDDDFTDAEVRSVFTVSIHDVVAAAWDNGWIDTVVQPQLAGGDGGICLVYAGNEYRVVDVERYWQQVVYTTPDARKALEAFLVRQPWAQWLPGSAELLAQRTAAGLEDDPQAH</sequence>
<name>A0ABV9I6J9_9DEIO</name>
<reference evidence="3" key="1">
    <citation type="journal article" date="2019" name="Int. J. Syst. Evol. Microbiol.">
        <title>The Global Catalogue of Microorganisms (GCM) 10K type strain sequencing project: providing services to taxonomists for standard genome sequencing and annotation.</title>
        <authorList>
            <consortium name="The Broad Institute Genomics Platform"/>
            <consortium name="The Broad Institute Genome Sequencing Center for Infectious Disease"/>
            <person name="Wu L."/>
            <person name="Ma J."/>
        </authorList>
    </citation>
    <scope>NUCLEOTIDE SEQUENCE [LARGE SCALE GENOMIC DNA]</scope>
    <source>
        <strain evidence="3">CCUG 55995</strain>
    </source>
</reference>
<keyword evidence="1" id="KW-1133">Transmembrane helix</keyword>
<accession>A0ABV9I6J9</accession>
<organism evidence="2 3">
    <name type="scientific">Deinococcus hohokamensis</name>
    <dbReference type="NCBI Taxonomy" id="309883"/>
    <lineage>
        <taxon>Bacteria</taxon>
        <taxon>Thermotogati</taxon>
        <taxon>Deinococcota</taxon>
        <taxon>Deinococci</taxon>
        <taxon>Deinococcales</taxon>
        <taxon>Deinococcaceae</taxon>
        <taxon>Deinococcus</taxon>
    </lineage>
</organism>
<evidence type="ECO:0000256" key="1">
    <source>
        <dbReference type="SAM" id="Phobius"/>
    </source>
</evidence>
<comment type="caution">
    <text evidence="2">The sequence shown here is derived from an EMBL/GenBank/DDBJ whole genome shotgun (WGS) entry which is preliminary data.</text>
</comment>
<dbReference type="RefSeq" id="WP_380060887.1">
    <property type="nucleotide sequence ID" value="NZ_JBHSEI010000002.1"/>
</dbReference>
<feature type="transmembrane region" description="Helical" evidence="1">
    <location>
        <begin position="143"/>
        <end position="167"/>
    </location>
</feature>
<feature type="transmembrane region" description="Helical" evidence="1">
    <location>
        <begin position="113"/>
        <end position="131"/>
    </location>
</feature>
<evidence type="ECO:0000313" key="3">
    <source>
        <dbReference type="Proteomes" id="UP001595952"/>
    </source>
</evidence>
<keyword evidence="1" id="KW-0472">Membrane</keyword>
<keyword evidence="3" id="KW-1185">Reference proteome</keyword>
<keyword evidence="1" id="KW-0812">Transmembrane</keyword>
<protein>
    <recommendedName>
        <fullName evidence="4">DUF4178 domain-containing protein</fullName>
    </recommendedName>
</protein>
<evidence type="ECO:0008006" key="4">
    <source>
        <dbReference type="Google" id="ProtNLM"/>
    </source>
</evidence>
<gene>
    <name evidence="2" type="ORF">ACFO0D_05855</name>
</gene>
<dbReference type="Proteomes" id="UP001595952">
    <property type="component" value="Unassembled WGS sequence"/>
</dbReference>
<proteinExistence type="predicted"/>